<evidence type="ECO:0000256" key="1">
    <source>
        <dbReference type="ARBA" id="ARBA00004496"/>
    </source>
</evidence>
<reference evidence="5" key="1">
    <citation type="submission" date="2021-02" db="EMBL/GenBank/DDBJ databases">
        <authorList>
            <person name="Dougan E. K."/>
            <person name="Rhodes N."/>
            <person name="Thang M."/>
            <person name="Chan C."/>
        </authorList>
    </citation>
    <scope>NUCLEOTIDE SEQUENCE</scope>
</reference>
<dbReference type="Proteomes" id="UP000604046">
    <property type="component" value="Unassembled WGS sequence"/>
</dbReference>
<organism evidence="5 6">
    <name type="scientific">Symbiodinium natans</name>
    <dbReference type="NCBI Taxonomy" id="878477"/>
    <lineage>
        <taxon>Eukaryota</taxon>
        <taxon>Sar</taxon>
        <taxon>Alveolata</taxon>
        <taxon>Dinophyceae</taxon>
        <taxon>Suessiales</taxon>
        <taxon>Symbiodiniaceae</taxon>
        <taxon>Symbiodinium</taxon>
    </lineage>
</organism>
<feature type="domain" description="AB hydrolase-1" evidence="4">
    <location>
        <begin position="98"/>
        <end position="318"/>
    </location>
</feature>
<keyword evidence="3" id="KW-0963">Cytoplasm</keyword>
<dbReference type="InterPro" id="IPR000073">
    <property type="entry name" value="AB_hydrolase_1"/>
</dbReference>
<dbReference type="EMBL" id="CAJNDS010002530">
    <property type="protein sequence ID" value="CAE7514058.1"/>
    <property type="molecule type" value="Genomic_DNA"/>
</dbReference>
<dbReference type="PANTHER" id="PTHR15913:SF0">
    <property type="entry name" value="MASPARDIN"/>
    <property type="match status" value="1"/>
</dbReference>
<evidence type="ECO:0000256" key="2">
    <source>
        <dbReference type="ARBA" id="ARBA00020148"/>
    </source>
</evidence>
<evidence type="ECO:0000313" key="5">
    <source>
        <dbReference type="EMBL" id="CAE7514058.1"/>
    </source>
</evidence>
<dbReference type="OrthoDB" id="10264550at2759"/>
<dbReference type="SUPFAM" id="SSF53474">
    <property type="entry name" value="alpha/beta-Hydrolases"/>
    <property type="match status" value="1"/>
</dbReference>
<dbReference type="PANTHER" id="PTHR15913">
    <property type="entry name" value="ACID CLUSTER PROTEIN 33"/>
    <property type="match status" value="1"/>
</dbReference>
<dbReference type="Gene3D" id="3.40.50.1820">
    <property type="entry name" value="alpha/beta hydrolase"/>
    <property type="match status" value="1"/>
</dbReference>
<name>A0A812T346_9DINO</name>
<sequence length="359" mass="39714">MLKTGEFGCNIVPPIEVTLSFNFPPPPQPGQQVKLVHRSLQKFDSCSGQASCFSDIRVPVTLQGYLRVASSAPRFAQPHSQLEWSYYQAGPANDTNPLVFLHGTSSTAAAFFYQVMSLSDKGYCVVSAQYPAYAGPDEWCKGFDLFLDSLRYRAVHLVGAGLGGFLAQHFACKHRSRVRSLVLCNSFASTHAFAMRAGTWGSLISLMPTAFLRQAMQDTLPQAGFMEMRAKQAVDWVGQQLNDLSGDDLASRLNLNVNGNQVGPLHFENHEVTVLESSGDTMVPEELRQQLKILYKGASFAELKSRGDFPYLSRPDEVTLFVEVHMRRFGAFAQGRAIAATLLTRSFLTPVVDQLRCRC</sequence>
<evidence type="ECO:0000259" key="4">
    <source>
        <dbReference type="Pfam" id="PF12697"/>
    </source>
</evidence>
<comment type="subcellular location">
    <subcellularLocation>
        <location evidence="1">Cytoplasm</location>
    </subcellularLocation>
</comment>
<dbReference type="GO" id="GO:0005737">
    <property type="term" value="C:cytoplasm"/>
    <property type="evidence" value="ECO:0007669"/>
    <property type="project" value="UniProtKB-SubCell"/>
</dbReference>
<evidence type="ECO:0000256" key="3">
    <source>
        <dbReference type="ARBA" id="ARBA00022490"/>
    </source>
</evidence>
<protein>
    <recommendedName>
        <fullName evidence="2">Maspardin</fullName>
    </recommendedName>
</protein>
<accession>A0A812T346</accession>
<keyword evidence="6" id="KW-1185">Reference proteome</keyword>
<dbReference type="AlphaFoldDB" id="A0A812T346"/>
<dbReference type="InterPro" id="IPR029058">
    <property type="entry name" value="AB_hydrolase_fold"/>
</dbReference>
<comment type="caution">
    <text evidence="5">The sequence shown here is derived from an EMBL/GenBank/DDBJ whole genome shotgun (WGS) entry which is preliminary data.</text>
</comment>
<dbReference type="InterPro" id="IPR026151">
    <property type="entry name" value="Maspardin"/>
</dbReference>
<dbReference type="Pfam" id="PF12697">
    <property type="entry name" value="Abhydrolase_6"/>
    <property type="match status" value="1"/>
</dbReference>
<gene>
    <name evidence="5" type="primary">spg21</name>
    <name evidence="5" type="ORF">SNAT2548_LOCUS28775</name>
</gene>
<evidence type="ECO:0000313" key="6">
    <source>
        <dbReference type="Proteomes" id="UP000604046"/>
    </source>
</evidence>
<proteinExistence type="predicted"/>